<dbReference type="SUPFAM" id="SSF51004">
    <property type="entry name" value="C-terminal (heme d1) domain of cytochrome cd1-nitrite reductase"/>
    <property type="match status" value="1"/>
</dbReference>
<dbReference type="EMBL" id="JARDXE010000031">
    <property type="protein sequence ID" value="MDE8649676.1"/>
    <property type="molecule type" value="Genomic_DNA"/>
</dbReference>
<dbReference type="AlphaFoldDB" id="A0AAW6LTY7"/>
<dbReference type="InterPro" id="IPR051200">
    <property type="entry name" value="Host-pathogen_enzymatic-act"/>
</dbReference>
<dbReference type="PANTHER" id="PTHR47197:SF3">
    <property type="entry name" value="DIHYDRO-HEME D1 DEHYDROGENASE"/>
    <property type="match status" value="1"/>
</dbReference>
<comment type="caution">
    <text evidence="1">The sequence shown here is derived from an EMBL/GenBank/DDBJ whole genome shotgun (WGS) entry which is preliminary data.</text>
</comment>
<reference evidence="1" key="1">
    <citation type="submission" date="2023-02" db="EMBL/GenBank/DDBJ databases">
        <title>A novel hydrolase synthesized by Rhodococcus erythropolis HQ is responsible for the detoxification of Zearalenone.</title>
        <authorList>
            <person name="Hu J."/>
            <person name="Xu J."/>
        </authorList>
    </citation>
    <scope>NUCLEOTIDE SEQUENCE</scope>
    <source>
        <strain evidence="1">HQ</strain>
    </source>
</reference>
<accession>A0AAW6LTY7</accession>
<evidence type="ECO:0000313" key="2">
    <source>
        <dbReference type="Proteomes" id="UP001217325"/>
    </source>
</evidence>
<dbReference type="RefSeq" id="WP_275232968.1">
    <property type="nucleotide sequence ID" value="NZ_JARDXE010000031.1"/>
</dbReference>
<dbReference type="Gene3D" id="2.130.10.10">
    <property type="entry name" value="YVTN repeat-like/Quinoprotein amine dehydrogenase"/>
    <property type="match status" value="2"/>
</dbReference>
<gene>
    <name evidence="1" type="ORF">PXH69_32395</name>
</gene>
<sequence length="381" mass="40786">MKRATARNTRRPLVTALGNFRRIRWNAAVLVSLVAIGAMAIPASAEPLGPGESSSDPGIAYIPSDYPFGADSSVRALNIDTGEVERKFPVGPGPLVVKESFDHSKLYVSSLGVGLRNDGPGIQAESALSIIDKETGDVRKVQTLGPPFAVIQLSADGRNLYIPTAASVVQVLDTTTDTIIRTIPTLLPPSVVHIEVSPDEKDLYTYTGTGVITKYNMETGQPVGAQLTLGPGGWGTQSRDGRYIYAVNLAGSVAEIDTESFTISKTFKLSTFEVPVSGTLTPDGKQLWLANYAAQNIEVFDTETGSLVHTMKTSGSPSYVSFSQANDDIFYISIADYGLGDHSTAPNLPAKGYLEIYDKSTMQQIKRMYIDRVGPGAGIFP</sequence>
<protein>
    <recommendedName>
        <fullName evidence="3">YncE family protein</fullName>
    </recommendedName>
</protein>
<dbReference type="Proteomes" id="UP001217325">
    <property type="component" value="Unassembled WGS sequence"/>
</dbReference>
<dbReference type="PANTHER" id="PTHR47197">
    <property type="entry name" value="PROTEIN NIRF"/>
    <property type="match status" value="1"/>
</dbReference>
<dbReference type="InterPro" id="IPR011048">
    <property type="entry name" value="Haem_d1_sf"/>
</dbReference>
<dbReference type="InterPro" id="IPR015943">
    <property type="entry name" value="WD40/YVTN_repeat-like_dom_sf"/>
</dbReference>
<organism evidence="1 2">
    <name type="scientific">Rhodococcus qingshengii</name>
    <dbReference type="NCBI Taxonomy" id="334542"/>
    <lineage>
        <taxon>Bacteria</taxon>
        <taxon>Bacillati</taxon>
        <taxon>Actinomycetota</taxon>
        <taxon>Actinomycetes</taxon>
        <taxon>Mycobacteriales</taxon>
        <taxon>Nocardiaceae</taxon>
        <taxon>Rhodococcus</taxon>
        <taxon>Rhodococcus erythropolis group</taxon>
    </lineage>
</organism>
<evidence type="ECO:0000313" key="1">
    <source>
        <dbReference type="EMBL" id="MDE8649676.1"/>
    </source>
</evidence>
<evidence type="ECO:0008006" key="3">
    <source>
        <dbReference type="Google" id="ProtNLM"/>
    </source>
</evidence>
<name>A0AAW6LTY7_RHOSG</name>
<proteinExistence type="predicted"/>